<name>A0A7N0ZYM3_KALFE</name>
<sequence length="151" mass="16789">MQMGSRKSRSLLDLLAGVLPIFAASSAAQSSDSFYSLLRAHGLPIGLVPQNITNFTLDETSGRFEVYLDRSCSAKFESGFHYETNGIRVDVPTTGLIYFNVGGVVSKQFSLSLFDAPPECIDRGPVEVDDQTIRVLRFKRRAEEPQLKKRQ</sequence>
<evidence type="ECO:0000313" key="2">
    <source>
        <dbReference type="EnsemblPlants" id="Kaladp0055s0188.1.v1.1"/>
    </source>
</evidence>
<dbReference type="Pfam" id="PF04398">
    <property type="entry name" value="DUF538"/>
    <property type="match status" value="1"/>
</dbReference>
<accession>A0A7N0ZYM3</accession>
<feature type="signal peptide" evidence="1">
    <location>
        <begin position="1"/>
        <end position="28"/>
    </location>
</feature>
<protein>
    <submittedName>
        <fullName evidence="2">Uncharacterized protein</fullName>
    </submittedName>
</protein>
<dbReference type="Gene3D" id="2.30.240.10">
    <property type="entry name" value="At5g01610-like"/>
    <property type="match status" value="1"/>
</dbReference>
<dbReference type="EnsemblPlants" id="Kaladp0055s0188.1.v1.1">
    <property type="protein sequence ID" value="Kaladp0055s0188.1.v1.1"/>
    <property type="gene ID" value="Kaladp0055s0188.v1.1"/>
</dbReference>
<dbReference type="InterPro" id="IPR036758">
    <property type="entry name" value="At5g01610-like"/>
</dbReference>
<evidence type="ECO:0000313" key="3">
    <source>
        <dbReference type="Proteomes" id="UP000594263"/>
    </source>
</evidence>
<organism evidence="2 3">
    <name type="scientific">Kalanchoe fedtschenkoi</name>
    <name type="common">Lavender scallops</name>
    <name type="synonym">South American air plant</name>
    <dbReference type="NCBI Taxonomy" id="63787"/>
    <lineage>
        <taxon>Eukaryota</taxon>
        <taxon>Viridiplantae</taxon>
        <taxon>Streptophyta</taxon>
        <taxon>Embryophyta</taxon>
        <taxon>Tracheophyta</taxon>
        <taxon>Spermatophyta</taxon>
        <taxon>Magnoliopsida</taxon>
        <taxon>eudicotyledons</taxon>
        <taxon>Gunneridae</taxon>
        <taxon>Pentapetalae</taxon>
        <taxon>Saxifragales</taxon>
        <taxon>Crassulaceae</taxon>
        <taxon>Kalanchoe</taxon>
    </lineage>
</organism>
<feature type="chain" id="PRO_5029612524" evidence="1">
    <location>
        <begin position="29"/>
        <end position="151"/>
    </location>
</feature>
<dbReference type="PANTHER" id="PTHR31676:SF110">
    <property type="entry name" value="TRANSMEMBRANE PROTEIN"/>
    <property type="match status" value="1"/>
</dbReference>
<dbReference type="AlphaFoldDB" id="A0A7N0ZYM3"/>
<dbReference type="Proteomes" id="UP000594263">
    <property type="component" value="Unplaced"/>
</dbReference>
<dbReference type="PANTHER" id="PTHR31676">
    <property type="entry name" value="T31J12.3 PROTEIN-RELATED"/>
    <property type="match status" value="1"/>
</dbReference>
<dbReference type="InterPro" id="IPR007493">
    <property type="entry name" value="DUF538"/>
</dbReference>
<reference evidence="2" key="1">
    <citation type="submission" date="2021-01" db="UniProtKB">
        <authorList>
            <consortium name="EnsemblPlants"/>
        </authorList>
    </citation>
    <scope>IDENTIFICATION</scope>
</reference>
<dbReference type="Gramene" id="Kaladp0055s0188.1.v1.1">
    <property type="protein sequence ID" value="Kaladp0055s0188.1.v1.1"/>
    <property type="gene ID" value="Kaladp0055s0188.v1.1"/>
</dbReference>
<keyword evidence="3" id="KW-1185">Reference proteome</keyword>
<proteinExistence type="predicted"/>
<dbReference type="SUPFAM" id="SSF141562">
    <property type="entry name" value="At5g01610-like"/>
    <property type="match status" value="1"/>
</dbReference>
<keyword evidence="1" id="KW-0732">Signal</keyword>
<evidence type="ECO:0000256" key="1">
    <source>
        <dbReference type="SAM" id="SignalP"/>
    </source>
</evidence>